<dbReference type="Proteomes" id="UP001152795">
    <property type="component" value="Unassembled WGS sequence"/>
</dbReference>
<dbReference type="OrthoDB" id="6141328at2759"/>
<dbReference type="PANTHER" id="PTHR31751">
    <property type="entry name" value="SI:CH211-108C17.2-RELATED-RELATED"/>
    <property type="match status" value="1"/>
</dbReference>
<dbReference type="PANTHER" id="PTHR31751:SF42">
    <property type="entry name" value="PROTEIN CBG10204"/>
    <property type="match status" value="1"/>
</dbReference>
<dbReference type="InterPro" id="IPR033467">
    <property type="entry name" value="Tesmin/TSO1-like_CXC"/>
</dbReference>
<dbReference type="AlphaFoldDB" id="A0A6S7JEW6"/>
<dbReference type="SMART" id="SM01114">
    <property type="entry name" value="CXC"/>
    <property type="match status" value="1"/>
</dbReference>
<evidence type="ECO:0000313" key="2">
    <source>
        <dbReference type="Proteomes" id="UP001152795"/>
    </source>
</evidence>
<comment type="caution">
    <text evidence="1">The sequence shown here is derived from an EMBL/GenBank/DDBJ whole genome shotgun (WGS) entry which is preliminary data.</text>
</comment>
<gene>
    <name evidence="1" type="ORF">PACLA_8A018286</name>
</gene>
<dbReference type="EMBL" id="CACRXK020017175">
    <property type="protein sequence ID" value="CAB4030845.1"/>
    <property type="molecule type" value="Genomic_DNA"/>
</dbReference>
<accession>A0A6S7JEW6</accession>
<name>A0A6S7JEW6_PARCT</name>
<sequence length="503" mass="57286">MENQIGSSCRICISCTTKAEHSFEWSTAPSLFKMPAFHLLLASGILATGMESSKVLRLFNALNIPNLQQRELSNILKNYVIPAVYEVWQEEQSARLREIQGQEIVIASDMRVDSPGHSGLFGSESTLDMGRNVVLDTQSTEVKNSNAMELESLKRQLKYLEDNRVGVNKLVTDRHIQVSAYMANEKPEVEHSYDVWHVAKGEKKKLIKVAKKKKFQKIKPWIGSIINHIYWIADSSETEDEKEEKWRSILNHIVDIHEHADHIIFVECLHGTLEREWLRKGSAAYKKLEEMLTRPRLIAAIRKLSQHHQTSGLEAKHALDNLFASKNTYHSYHSLSARLYCSNLHYNENSNRKQATTADGKLKWTVSYPKAFKGEKAVGKPLKEKPTYRYIQLILNKVIEIRCLYPSLKKAAVYANDVLPAEPQSLVEKYLAGKERPSKEDVVASRKSRFSTPALPVSRERTSDSKPCACKGKCATRKCDCRAMEVPCNNKCKCKVAKCINRE</sequence>
<keyword evidence="2" id="KW-1185">Reference proteome</keyword>
<organism evidence="1 2">
    <name type="scientific">Paramuricea clavata</name>
    <name type="common">Red gorgonian</name>
    <name type="synonym">Violescent sea-whip</name>
    <dbReference type="NCBI Taxonomy" id="317549"/>
    <lineage>
        <taxon>Eukaryota</taxon>
        <taxon>Metazoa</taxon>
        <taxon>Cnidaria</taxon>
        <taxon>Anthozoa</taxon>
        <taxon>Octocorallia</taxon>
        <taxon>Malacalcyonacea</taxon>
        <taxon>Plexauridae</taxon>
        <taxon>Paramuricea</taxon>
    </lineage>
</organism>
<proteinExistence type="predicted"/>
<reference evidence="1" key="1">
    <citation type="submission" date="2020-04" db="EMBL/GenBank/DDBJ databases">
        <authorList>
            <person name="Alioto T."/>
            <person name="Alioto T."/>
            <person name="Gomez Garrido J."/>
        </authorList>
    </citation>
    <scope>NUCLEOTIDE SEQUENCE</scope>
    <source>
        <strain evidence="1">A484AB</strain>
    </source>
</reference>
<evidence type="ECO:0000313" key="1">
    <source>
        <dbReference type="EMBL" id="CAB4030845.1"/>
    </source>
</evidence>
<protein>
    <submittedName>
        <fullName evidence="1">Uncharacterized protein</fullName>
    </submittedName>
</protein>